<evidence type="ECO:0000256" key="1">
    <source>
        <dbReference type="SAM" id="Phobius"/>
    </source>
</evidence>
<proteinExistence type="predicted"/>
<evidence type="ECO:0000313" key="2">
    <source>
        <dbReference type="EMBL" id="KAL0478381.1"/>
    </source>
</evidence>
<reference evidence="2 3" key="1">
    <citation type="submission" date="2024-03" db="EMBL/GenBank/DDBJ databases">
        <title>The Acrasis kona genome and developmental transcriptomes reveal deep origins of eukaryotic multicellular pathways.</title>
        <authorList>
            <person name="Sheikh S."/>
            <person name="Fu C.-J."/>
            <person name="Brown M.W."/>
            <person name="Baldauf S.L."/>
        </authorList>
    </citation>
    <scope>NUCLEOTIDE SEQUENCE [LARGE SCALE GENOMIC DNA]</scope>
    <source>
        <strain evidence="2 3">ATCC MYA-3509</strain>
    </source>
</reference>
<organism evidence="2 3">
    <name type="scientific">Acrasis kona</name>
    <dbReference type="NCBI Taxonomy" id="1008807"/>
    <lineage>
        <taxon>Eukaryota</taxon>
        <taxon>Discoba</taxon>
        <taxon>Heterolobosea</taxon>
        <taxon>Tetramitia</taxon>
        <taxon>Eutetramitia</taxon>
        <taxon>Acrasidae</taxon>
        <taxon>Acrasis</taxon>
    </lineage>
</organism>
<keyword evidence="3" id="KW-1185">Reference proteome</keyword>
<dbReference type="AlphaFoldDB" id="A0AAW2YN68"/>
<feature type="transmembrane region" description="Helical" evidence="1">
    <location>
        <begin position="28"/>
        <end position="52"/>
    </location>
</feature>
<evidence type="ECO:0000313" key="3">
    <source>
        <dbReference type="Proteomes" id="UP001431209"/>
    </source>
</evidence>
<name>A0AAW2YN68_9EUKA</name>
<keyword evidence="1" id="KW-0472">Membrane</keyword>
<accession>A0AAW2YN68</accession>
<keyword evidence="1" id="KW-1133">Transmembrane helix</keyword>
<gene>
    <name evidence="2" type="ORF">AKO1_000277</name>
</gene>
<sequence>MTQYALNCTNDADNNLIVHEGEQNNARVIMLISCLFLWWFPCIGLPLLIWALSKTTIDVKFNDKEKRIEITRHGVFLKSRMIKEEFVDYDKTIDFEVVLLSKVDSDADDFNAVIKIKCTDDELITCTNEMEAEEAESKALTMKKLLSERMYNPPQTV</sequence>
<keyword evidence="1" id="KW-0812">Transmembrane</keyword>
<protein>
    <submittedName>
        <fullName evidence="2">PurT</fullName>
    </submittedName>
</protein>
<dbReference type="EMBL" id="JAOPGA020000371">
    <property type="protein sequence ID" value="KAL0478381.1"/>
    <property type="molecule type" value="Genomic_DNA"/>
</dbReference>
<dbReference type="Proteomes" id="UP001431209">
    <property type="component" value="Unassembled WGS sequence"/>
</dbReference>
<comment type="caution">
    <text evidence="2">The sequence shown here is derived from an EMBL/GenBank/DDBJ whole genome shotgun (WGS) entry which is preliminary data.</text>
</comment>